<evidence type="ECO:0000313" key="14">
    <source>
        <dbReference type="Proteomes" id="UP000235220"/>
    </source>
</evidence>
<accession>A0A6P9EKB9</accession>
<feature type="transmembrane region" description="Helical" evidence="13">
    <location>
        <begin position="597"/>
        <end position="619"/>
    </location>
</feature>
<evidence type="ECO:0000256" key="8">
    <source>
        <dbReference type="ARBA" id="ARBA00023316"/>
    </source>
</evidence>
<dbReference type="PANTHER" id="PTHR13301">
    <property type="entry name" value="X-BOX TRANSCRIPTION FACTOR-RELATED"/>
    <property type="match status" value="1"/>
</dbReference>
<proteinExistence type="inferred from homology"/>
<dbReference type="GO" id="GO:0071555">
    <property type="term" value="P:cell wall organization"/>
    <property type="evidence" value="ECO:0007669"/>
    <property type="project" value="UniProtKB-KW"/>
</dbReference>
<dbReference type="Gene3D" id="3.90.550.10">
    <property type="entry name" value="Spore Coat Polysaccharide Biosynthesis Protein SpsA, Chain A"/>
    <property type="match status" value="2"/>
</dbReference>
<keyword evidence="7 13" id="KW-0472">Membrane</keyword>
<sequence length="690" mass="78673">MEKNYHLPLYATKSAKARIPFQLFALSLFVGVCFIFVYRVSNIPSEEEAGRWAWIGLFLSELWFCLYWFITVIVRWNPIYRCTFKDRLSLRYEEALPGIDIFVCTADPMIEPPAMVINTVLSVMAYDYPPQKLNVYLSDDGGSDLTFYAMVEASSFSKIWLPFCKKFKVEPRSPEAYFRTAVEPLEDHVMAKEWSSIMKSYEGMKKRIETTTKLGQISEEIRKQHKGFREWNLVASRRDHQTILQILIDGKDPKAVDIEGQPLPTLVYLAREKTPQYHHNFKAGAMNALIRVSSRISNSPIILNLDCDMYSNNSESVRDAVCFYMDEEKGHEVGFVQFPQSFENITKNDVYGSSLNAIMGVEIPGFDGNGGPLFIGTGCFHRRNALCGQKYSDQECKANSKGWNDIKIEESASVLEDTSKVLANCTYEEKYTQWGNEVGLKYGCPVEDVLSGLAVHCRGWRSIYFNPERKGFIGLPPSTLLQSLVQHKRWSEVPSLCLLRGISLFPKISSAWVLPFAFVIIFHRAYSLGEFLWFGGTVQGWWNDQRMWLFRRISSYIFGFLDYILKLVGFSKSAFVVTEKVADDDVSERYEQELMEFGASSPMFTIIATIALVNAFCLVGGMKKAVIRMDVQSLVSEQFTLQILLCALLVLINLPVYQGLFLRKDKGRMPTSVTQRSVMFALLACALAMY</sequence>
<evidence type="ECO:0000256" key="11">
    <source>
        <dbReference type="PIRSR" id="PIRSR605150-2"/>
    </source>
</evidence>
<dbReference type="GeneID" id="108996533"/>
<dbReference type="SUPFAM" id="SSF53448">
    <property type="entry name" value="Nucleotide-diphospho-sugar transferases"/>
    <property type="match status" value="1"/>
</dbReference>
<dbReference type="GO" id="GO:0000139">
    <property type="term" value="C:Golgi membrane"/>
    <property type="evidence" value="ECO:0007669"/>
    <property type="project" value="UniProtKB-SubCell"/>
</dbReference>
<dbReference type="InterPro" id="IPR005150">
    <property type="entry name" value="Cellulose_synth"/>
</dbReference>
<feature type="binding site" evidence="11">
    <location>
        <position position="111"/>
    </location>
    <ligand>
        <name>UDP-alpha-D-glucose</name>
        <dbReference type="ChEBI" id="CHEBI:58885"/>
    </ligand>
</feature>
<feature type="transmembrane region" description="Helical" evidence="13">
    <location>
        <begin position="639"/>
        <end position="661"/>
    </location>
</feature>
<dbReference type="FunFam" id="3.90.550.10:FF:000112">
    <property type="entry name" value="Cellulose synthase-like protein E1"/>
    <property type="match status" value="1"/>
</dbReference>
<organism evidence="14 15">
    <name type="scientific">Juglans regia</name>
    <name type="common">English walnut</name>
    <dbReference type="NCBI Taxonomy" id="51240"/>
    <lineage>
        <taxon>Eukaryota</taxon>
        <taxon>Viridiplantae</taxon>
        <taxon>Streptophyta</taxon>
        <taxon>Embryophyta</taxon>
        <taxon>Tracheophyta</taxon>
        <taxon>Spermatophyta</taxon>
        <taxon>Magnoliopsida</taxon>
        <taxon>eudicotyledons</taxon>
        <taxon>Gunneridae</taxon>
        <taxon>Pentapetalae</taxon>
        <taxon>rosids</taxon>
        <taxon>fabids</taxon>
        <taxon>Fagales</taxon>
        <taxon>Juglandaceae</taxon>
        <taxon>Juglans</taxon>
    </lineage>
</organism>
<dbReference type="InterPro" id="IPR029044">
    <property type="entry name" value="Nucleotide-diphossugar_trans"/>
</dbReference>
<evidence type="ECO:0000256" key="3">
    <source>
        <dbReference type="ARBA" id="ARBA00022679"/>
    </source>
</evidence>
<feature type="binding site" evidence="12">
    <location>
        <position position="306"/>
    </location>
    <ligand>
        <name>Mn(2+)</name>
        <dbReference type="ChEBI" id="CHEBI:29035"/>
    </ligand>
</feature>
<evidence type="ECO:0000256" key="9">
    <source>
        <dbReference type="ARBA" id="ARBA00037405"/>
    </source>
</evidence>
<feature type="binding site" evidence="12">
    <location>
        <position position="282"/>
    </location>
    <ligand>
        <name>Mn(2+)</name>
        <dbReference type="ChEBI" id="CHEBI:29035"/>
    </ligand>
</feature>
<evidence type="ECO:0000256" key="7">
    <source>
        <dbReference type="ARBA" id="ARBA00023136"/>
    </source>
</evidence>
<feature type="transmembrane region" description="Helical" evidence="13">
    <location>
        <begin position="512"/>
        <end position="535"/>
    </location>
</feature>
<evidence type="ECO:0000256" key="13">
    <source>
        <dbReference type="SAM" id="Phobius"/>
    </source>
</evidence>
<feature type="transmembrane region" description="Helical" evidence="13">
    <location>
        <begin position="52"/>
        <end position="76"/>
    </location>
</feature>
<evidence type="ECO:0000256" key="12">
    <source>
        <dbReference type="PIRSR" id="PIRSR605150-3"/>
    </source>
</evidence>
<dbReference type="AlphaFoldDB" id="A0A6P9EKB9"/>
<comment type="subcellular location">
    <subcellularLocation>
        <location evidence="1">Golgi apparatus membrane</location>
        <topology evidence="1">Multi-pass membrane protein</topology>
    </subcellularLocation>
</comment>
<keyword evidence="5 13" id="KW-1133">Transmembrane helix</keyword>
<dbReference type="Pfam" id="PF03552">
    <property type="entry name" value="Cellulose_synt"/>
    <property type="match status" value="3"/>
</dbReference>
<evidence type="ECO:0000313" key="15">
    <source>
        <dbReference type="RefSeq" id="XP_035544498.1"/>
    </source>
</evidence>
<evidence type="ECO:0000256" key="6">
    <source>
        <dbReference type="ARBA" id="ARBA00023034"/>
    </source>
</evidence>
<keyword evidence="3" id="KW-0808">Transferase</keyword>
<feature type="transmembrane region" description="Helical" evidence="13">
    <location>
        <begin position="556"/>
        <end position="577"/>
    </location>
</feature>
<keyword evidence="4 13" id="KW-0812">Transmembrane</keyword>
<feature type="binding site" evidence="11">
    <location>
        <position position="140"/>
    </location>
    <ligand>
        <name>UDP-alpha-D-glucose</name>
        <dbReference type="ChEBI" id="CHEBI:58885"/>
    </ligand>
</feature>
<evidence type="ECO:0000256" key="5">
    <source>
        <dbReference type="ARBA" id="ARBA00022989"/>
    </source>
</evidence>
<gene>
    <name evidence="15" type="primary">LOC108996533</name>
</gene>
<comment type="similarity">
    <text evidence="10">Belongs to the glycosyltransferase 2 family. Plant cellulose synthase-like E subfamily.</text>
</comment>
<evidence type="ECO:0000256" key="1">
    <source>
        <dbReference type="ARBA" id="ARBA00004653"/>
    </source>
</evidence>
<dbReference type="Proteomes" id="UP000235220">
    <property type="component" value="Chromosome 3"/>
</dbReference>
<dbReference type="GO" id="GO:0030244">
    <property type="term" value="P:cellulose biosynthetic process"/>
    <property type="evidence" value="ECO:0007669"/>
    <property type="project" value="InterPro"/>
</dbReference>
<feature type="transmembrane region" description="Helical" evidence="13">
    <location>
        <begin position="20"/>
        <end position="40"/>
    </location>
</feature>
<evidence type="ECO:0000256" key="4">
    <source>
        <dbReference type="ARBA" id="ARBA00022692"/>
    </source>
</evidence>
<protein>
    <submittedName>
        <fullName evidence="15">Cellulose synthase-like protein E6 isoform X2</fullName>
    </submittedName>
</protein>
<keyword evidence="8" id="KW-0961">Cell wall biogenesis/degradation</keyword>
<reference evidence="15" key="1">
    <citation type="submission" date="2025-08" db="UniProtKB">
        <authorList>
            <consortium name="RefSeq"/>
        </authorList>
    </citation>
    <scope>IDENTIFICATION</scope>
    <source>
        <tissue evidence="15">Leaves</tissue>
    </source>
</reference>
<name>A0A6P9EKB9_JUGRE</name>
<keyword evidence="6" id="KW-0333">Golgi apparatus</keyword>
<evidence type="ECO:0000256" key="2">
    <source>
        <dbReference type="ARBA" id="ARBA00022676"/>
    </source>
</evidence>
<dbReference type="GO" id="GO:0016760">
    <property type="term" value="F:cellulose synthase (UDP-forming) activity"/>
    <property type="evidence" value="ECO:0007669"/>
    <property type="project" value="InterPro"/>
</dbReference>
<dbReference type="FunFam" id="3.90.550.10:FF:000138">
    <property type="entry name" value="Cellulose synthase isolog"/>
    <property type="match status" value="1"/>
</dbReference>
<keyword evidence="14" id="KW-1185">Reference proteome</keyword>
<evidence type="ECO:0000256" key="10">
    <source>
        <dbReference type="ARBA" id="ARBA00060766"/>
    </source>
</evidence>
<dbReference type="RefSeq" id="XP_035544498.1">
    <property type="nucleotide sequence ID" value="XM_035688605.1"/>
</dbReference>
<keyword evidence="2" id="KW-0328">Glycosyltransferase</keyword>
<comment type="function">
    <text evidence="9">Thought to be a Golgi-localized beta-glycan synthase that polymerize the backbones of noncellulosic polysaccharides (hemicelluloses) of plant cell wall.</text>
</comment>